<dbReference type="VEuPathDB" id="TriTrypDB:TcYC6_0045860"/>
<keyword evidence="2" id="KW-1133">Transmembrane helix</keyword>
<feature type="compositionally biased region" description="Gly residues" evidence="1">
    <location>
        <begin position="546"/>
        <end position="573"/>
    </location>
</feature>
<evidence type="ECO:0000313" key="3">
    <source>
        <dbReference type="EMBL" id="PWU93635.1"/>
    </source>
</evidence>
<organism evidence="3 4">
    <name type="scientific">Trypanosoma cruzi</name>
    <dbReference type="NCBI Taxonomy" id="5693"/>
    <lineage>
        <taxon>Eukaryota</taxon>
        <taxon>Discoba</taxon>
        <taxon>Euglenozoa</taxon>
        <taxon>Kinetoplastea</taxon>
        <taxon>Metakinetoplastina</taxon>
        <taxon>Trypanosomatida</taxon>
        <taxon>Trypanosomatidae</taxon>
        <taxon>Trypanosoma</taxon>
        <taxon>Schizotrypanum</taxon>
    </lineage>
</organism>
<dbReference type="VEuPathDB" id="TriTrypDB:C3747_54g188"/>
<sequence>MPLDVVWTRLLAPGAFFLFLTLLLATSGGAVHSLAVYPIVEDPLVSYSVVASQRCEDAGMRLAAPDSLEKAKHMESLLSRCSSSTDSVLFGAQVVECDATISLFLFKDVFSEPSSPVAGDAELCDSLADAAGRKNVPGMFGGTLGLPFYHVDFKDCKHPNCIRPVLLDYDPAQRYGFEKPQSTEMNLLVWKLKKTDDGKTFFFWQRVRSKSTAGYPFKRIKTLFIPNQVICESDGPMTDLAATCFESYVDTTEAKKPVDGNLWIIVAAVGSGVLILALLVIIFSTNSWRQRRDMKRREESEDISAPYKSKRENGGSLKLQHQGSFAGEGMQRQGSFAGGGMQRQGSFAGGGMQHQGSFAGGGMPRRGSFAGEGMQRQGSFAGGGMQRQGSFSGVGMPRPGGFPVVGMPRPGGFPVVGMPRPGGFAGGGISRQGSFAGGGMSRQGSFAGGGMSRQGSFAGGGISRQGSFAGGGISRQGSFAGGGMPRPGGYSGGGMQHQGNLAGGGMQRQGSLAGGGMQRQGSLVGGGMQHQGNLAGGGMQHQGNLAGGGMQRQGSLAGGGMQRQGSLVGGGMQRQGSFSDAEEIREETKDDVKLKRRVSFTGTYVLL</sequence>
<keyword evidence="2" id="KW-0812">Transmembrane</keyword>
<dbReference type="VEuPathDB" id="TriTrypDB:TcCLB.510305.70"/>
<accession>A0A2V2VAU8</accession>
<keyword evidence="2" id="KW-0472">Membrane</keyword>
<dbReference type="Proteomes" id="UP000246121">
    <property type="component" value="Unassembled WGS sequence"/>
</dbReference>
<dbReference type="EMBL" id="PRFA01000030">
    <property type="protein sequence ID" value="PWU93635.1"/>
    <property type="molecule type" value="Genomic_DNA"/>
</dbReference>
<protein>
    <submittedName>
        <fullName evidence="3">Uncharacterized protein</fullName>
    </submittedName>
</protein>
<dbReference type="VEuPathDB" id="TriTrypDB:TcG_01602"/>
<evidence type="ECO:0000313" key="4">
    <source>
        <dbReference type="Proteomes" id="UP000246121"/>
    </source>
</evidence>
<feature type="region of interest" description="Disordered" evidence="1">
    <location>
        <begin position="504"/>
        <end position="525"/>
    </location>
</feature>
<dbReference type="VEuPathDB" id="TriTrypDB:TcCLB.509153.20"/>
<dbReference type="VEuPathDB" id="TriTrypDB:TcCL_ESM02252"/>
<feature type="transmembrane region" description="Helical" evidence="2">
    <location>
        <begin position="262"/>
        <end position="288"/>
    </location>
</feature>
<name>A0A2V2VAU8_TRYCR</name>
<gene>
    <name evidence="3" type="ORF">C4B63_30g222</name>
</gene>
<evidence type="ECO:0000256" key="2">
    <source>
        <dbReference type="SAM" id="Phobius"/>
    </source>
</evidence>
<feature type="region of interest" description="Disordered" evidence="1">
    <location>
        <begin position="291"/>
        <end position="317"/>
    </location>
</feature>
<reference evidence="3 4" key="1">
    <citation type="journal article" date="2018" name="Microb. Genom.">
        <title>Expanding an expanded genome: long-read sequencing of Trypanosoma cruzi.</title>
        <authorList>
            <person name="Berna L."/>
            <person name="Rodriguez M."/>
            <person name="Chiribao M.L."/>
            <person name="Parodi-Talice A."/>
            <person name="Pita S."/>
            <person name="Rijo G."/>
            <person name="Alvarez-Valin F."/>
            <person name="Robello C."/>
        </authorList>
    </citation>
    <scope>NUCLEOTIDE SEQUENCE [LARGE SCALE GENOMIC DNA]</scope>
    <source>
        <strain evidence="3 4">Dm28c</strain>
    </source>
</reference>
<dbReference type="VEuPathDB" id="TriTrypDB:BCY84_16446"/>
<evidence type="ECO:0000256" key="1">
    <source>
        <dbReference type="SAM" id="MobiDB-lite"/>
    </source>
</evidence>
<dbReference type="VEuPathDB" id="TriTrypDB:ECC02_006001"/>
<dbReference type="AlphaFoldDB" id="A0A2V2VAU8"/>
<comment type="caution">
    <text evidence="3">The sequence shown here is derived from an EMBL/GenBank/DDBJ whole genome shotgun (WGS) entry which is preliminary data.</text>
</comment>
<proteinExistence type="predicted"/>
<dbReference type="VEuPathDB" id="TriTrypDB:C4B63_30g222"/>
<feature type="region of interest" description="Disordered" evidence="1">
    <location>
        <begin position="546"/>
        <end position="588"/>
    </location>
</feature>
<dbReference type="VEuPathDB" id="TriTrypDB:TcBrA4_0088010"/>
<dbReference type="VEuPathDB" id="TriTrypDB:TCDM_01873"/>